<evidence type="ECO:0000259" key="2">
    <source>
        <dbReference type="Pfam" id="PF12680"/>
    </source>
</evidence>
<feature type="signal peptide" evidence="1">
    <location>
        <begin position="1"/>
        <end position="19"/>
    </location>
</feature>
<dbReference type="Proteomes" id="UP000245812">
    <property type="component" value="Unassembled WGS sequence"/>
</dbReference>
<dbReference type="GO" id="GO:0016853">
    <property type="term" value="F:isomerase activity"/>
    <property type="evidence" value="ECO:0007669"/>
    <property type="project" value="UniProtKB-KW"/>
</dbReference>
<keyword evidence="4" id="KW-1185">Reference proteome</keyword>
<evidence type="ECO:0000313" key="4">
    <source>
        <dbReference type="Proteomes" id="UP000245812"/>
    </source>
</evidence>
<protein>
    <submittedName>
        <fullName evidence="3">Ketosteroid isomerase-like protein</fullName>
    </submittedName>
</protein>
<comment type="caution">
    <text evidence="3">The sequence shown here is derived from an EMBL/GenBank/DDBJ whole genome shotgun (WGS) entry which is preliminary data.</text>
</comment>
<keyword evidence="1" id="KW-0732">Signal</keyword>
<evidence type="ECO:0000313" key="3">
    <source>
        <dbReference type="EMBL" id="PWK85296.1"/>
    </source>
</evidence>
<dbReference type="AlphaFoldDB" id="A0A316HY58"/>
<dbReference type="Gene3D" id="3.10.450.50">
    <property type="match status" value="1"/>
</dbReference>
<accession>A0A316HY58</accession>
<dbReference type="SUPFAM" id="SSF54427">
    <property type="entry name" value="NTF2-like"/>
    <property type="match status" value="1"/>
</dbReference>
<reference evidence="3 4" key="1">
    <citation type="submission" date="2018-05" db="EMBL/GenBank/DDBJ databases">
        <title>Genomic Encyclopedia of Type Strains, Phase IV (KMG-IV): sequencing the most valuable type-strain genomes for metagenomic binning, comparative biology and taxonomic classification.</title>
        <authorList>
            <person name="Goeker M."/>
        </authorList>
    </citation>
    <scope>NUCLEOTIDE SEQUENCE [LARGE SCALE GENOMIC DNA]</scope>
    <source>
        <strain evidence="3 4">DSM 14263</strain>
    </source>
</reference>
<gene>
    <name evidence="3" type="ORF">C7456_10970</name>
</gene>
<dbReference type="InterPro" id="IPR032710">
    <property type="entry name" value="NTF2-like_dom_sf"/>
</dbReference>
<dbReference type="Pfam" id="PF12680">
    <property type="entry name" value="SnoaL_2"/>
    <property type="match status" value="1"/>
</dbReference>
<proteinExistence type="predicted"/>
<feature type="chain" id="PRO_5016337552" evidence="1">
    <location>
        <begin position="20"/>
        <end position="181"/>
    </location>
</feature>
<name>A0A316HY58_9GAMM</name>
<keyword evidence="3" id="KW-0413">Isomerase</keyword>
<dbReference type="RefSeq" id="WP_245889859.1">
    <property type="nucleotide sequence ID" value="NZ_MSZV01000052.1"/>
</dbReference>
<organism evidence="3 4">
    <name type="scientific">Fulvimonas soli</name>
    <dbReference type="NCBI Taxonomy" id="155197"/>
    <lineage>
        <taxon>Bacteria</taxon>
        <taxon>Pseudomonadati</taxon>
        <taxon>Pseudomonadota</taxon>
        <taxon>Gammaproteobacteria</taxon>
        <taxon>Lysobacterales</taxon>
        <taxon>Rhodanobacteraceae</taxon>
        <taxon>Fulvimonas</taxon>
    </lineage>
</organism>
<dbReference type="InterPro" id="IPR037401">
    <property type="entry name" value="SnoaL-like"/>
</dbReference>
<evidence type="ECO:0000256" key="1">
    <source>
        <dbReference type="SAM" id="SignalP"/>
    </source>
</evidence>
<sequence length="181" mass="19340">MGKPLLAALLALAALAAQARPGATVSARCEVWQRELSFARTVERHDAAAFAEHVDADAVFDANTAHPLRGRAAILRRWAPIIAGKAVRLRWYPAWVVLAGDPATALSSGPALVEDLTPGARPRYLLLSFSTVWHRGADGAWRVMFDGGSDGHPASAQEVADFEAGRRADCAPELAALALRR</sequence>
<feature type="domain" description="SnoaL-like" evidence="2">
    <location>
        <begin position="38"/>
        <end position="141"/>
    </location>
</feature>
<dbReference type="EMBL" id="QGHC01000009">
    <property type="protein sequence ID" value="PWK85296.1"/>
    <property type="molecule type" value="Genomic_DNA"/>
</dbReference>